<dbReference type="PANTHER" id="PTHR30346">
    <property type="entry name" value="TRANSCRIPTIONAL DUAL REGULATOR HCAR-RELATED"/>
    <property type="match status" value="1"/>
</dbReference>
<dbReference type="Pfam" id="PF03466">
    <property type="entry name" value="LysR_substrate"/>
    <property type="match status" value="1"/>
</dbReference>
<protein>
    <submittedName>
        <fullName evidence="6">LysR family transcriptional regulator</fullName>
    </submittedName>
</protein>
<dbReference type="EMBL" id="CP013070">
    <property type="protein sequence ID" value="APL94486.1"/>
    <property type="molecule type" value="Genomic_DNA"/>
</dbReference>
<dbReference type="Pfam" id="PF00126">
    <property type="entry name" value="HTH_1"/>
    <property type="match status" value="1"/>
</dbReference>
<dbReference type="GO" id="GO:0032993">
    <property type="term" value="C:protein-DNA complex"/>
    <property type="evidence" value="ECO:0007669"/>
    <property type="project" value="TreeGrafter"/>
</dbReference>
<evidence type="ECO:0000256" key="1">
    <source>
        <dbReference type="ARBA" id="ARBA00009437"/>
    </source>
</evidence>
<dbReference type="PROSITE" id="PS50931">
    <property type="entry name" value="HTH_LYSR"/>
    <property type="match status" value="1"/>
</dbReference>
<dbReference type="SUPFAM" id="SSF46785">
    <property type="entry name" value="Winged helix' DNA-binding domain"/>
    <property type="match status" value="1"/>
</dbReference>
<dbReference type="InterPro" id="IPR036390">
    <property type="entry name" value="WH_DNA-bd_sf"/>
</dbReference>
<dbReference type="AlphaFoldDB" id="A0A1L5BNP7"/>
<dbReference type="PANTHER" id="PTHR30346:SF28">
    <property type="entry name" value="HTH-TYPE TRANSCRIPTIONAL REGULATOR CYNR"/>
    <property type="match status" value="1"/>
</dbReference>
<dbReference type="InterPro" id="IPR005119">
    <property type="entry name" value="LysR_subst-bd"/>
</dbReference>
<evidence type="ECO:0000256" key="4">
    <source>
        <dbReference type="ARBA" id="ARBA00023163"/>
    </source>
</evidence>
<evidence type="ECO:0000256" key="2">
    <source>
        <dbReference type="ARBA" id="ARBA00023015"/>
    </source>
</evidence>
<dbReference type="CDD" id="cd05466">
    <property type="entry name" value="PBP2_LTTR_substrate"/>
    <property type="match status" value="1"/>
</dbReference>
<dbReference type="InterPro" id="IPR000847">
    <property type="entry name" value="LysR_HTH_N"/>
</dbReference>
<dbReference type="PRINTS" id="PR00039">
    <property type="entry name" value="HTHLYSR"/>
</dbReference>
<feature type="domain" description="HTH lysR-type" evidence="5">
    <location>
        <begin position="4"/>
        <end position="62"/>
    </location>
</feature>
<proteinExistence type="inferred from homology"/>
<dbReference type="InterPro" id="IPR036388">
    <property type="entry name" value="WH-like_DNA-bd_sf"/>
</dbReference>
<dbReference type="RefSeq" id="WP_007684811.1">
    <property type="nucleotide sequence ID" value="NZ_CP013070.1"/>
</dbReference>
<keyword evidence="3" id="KW-0238">DNA-binding</keyword>
<name>A0A1L5BNP7_SPHIB</name>
<keyword evidence="4" id="KW-0804">Transcription</keyword>
<dbReference type="GO" id="GO:0003677">
    <property type="term" value="F:DNA binding"/>
    <property type="evidence" value="ECO:0007669"/>
    <property type="project" value="UniProtKB-KW"/>
</dbReference>
<dbReference type="GO" id="GO:0003700">
    <property type="term" value="F:DNA-binding transcription factor activity"/>
    <property type="evidence" value="ECO:0007669"/>
    <property type="project" value="InterPro"/>
</dbReference>
<keyword evidence="2" id="KW-0805">Transcription regulation</keyword>
<accession>A0A1L5BNP7</accession>
<reference evidence="6 7" key="1">
    <citation type="journal article" date="2012" name="J. Bacteriol.">
        <title>Genome sequence of Sphingobium indicum B90A, a hexachlorocyclohexane-degrading bacterium.</title>
        <authorList>
            <person name="Anand S."/>
            <person name="Sangwan N."/>
            <person name="Lata P."/>
            <person name="Kaur J."/>
            <person name="Dua A."/>
            <person name="Singh A.K."/>
            <person name="Verma M."/>
            <person name="Kaur J."/>
            <person name="Khurana J.P."/>
            <person name="Khurana P."/>
            <person name="Mathur S."/>
            <person name="Lal R."/>
        </authorList>
    </citation>
    <scope>NUCLEOTIDE SEQUENCE [LARGE SCALE GENOMIC DNA]</scope>
    <source>
        <strain evidence="7">DSM 16412 / CCM 7286 / MTCC 6364 / B90A</strain>
    </source>
</reference>
<comment type="similarity">
    <text evidence="1">Belongs to the LysR transcriptional regulatory family.</text>
</comment>
<dbReference type="Proteomes" id="UP000004550">
    <property type="component" value="Chromosome"/>
</dbReference>
<dbReference type="SUPFAM" id="SSF53850">
    <property type="entry name" value="Periplasmic binding protein-like II"/>
    <property type="match status" value="1"/>
</dbReference>
<dbReference type="Gene3D" id="3.40.190.10">
    <property type="entry name" value="Periplasmic binding protein-like II"/>
    <property type="match status" value="2"/>
</dbReference>
<organism evidence="6 7">
    <name type="scientific">Sphingobium indicum (strain DSM 16412 / CCM 7286 / MTCC 6364 / B90A)</name>
    <dbReference type="NCBI Taxonomy" id="861109"/>
    <lineage>
        <taxon>Bacteria</taxon>
        <taxon>Pseudomonadati</taxon>
        <taxon>Pseudomonadota</taxon>
        <taxon>Alphaproteobacteria</taxon>
        <taxon>Sphingomonadales</taxon>
        <taxon>Sphingomonadaceae</taxon>
        <taxon>Sphingobium</taxon>
    </lineage>
</organism>
<evidence type="ECO:0000313" key="7">
    <source>
        <dbReference type="Proteomes" id="UP000004550"/>
    </source>
</evidence>
<dbReference type="Gene3D" id="1.10.10.10">
    <property type="entry name" value="Winged helix-like DNA-binding domain superfamily/Winged helix DNA-binding domain"/>
    <property type="match status" value="1"/>
</dbReference>
<evidence type="ECO:0000259" key="5">
    <source>
        <dbReference type="PROSITE" id="PS50931"/>
    </source>
</evidence>
<gene>
    <name evidence="6" type="ORF">SIDU_08230</name>
</gene>
<evidence type="ECO:0000313" key="6">
    <source>
        <dbReference type="EMBL" id="APL94486.1"/>
    </source>
</evidence>
<evidence type="ECO:0000256" key="3">
    <source>
        <dbReference type="ARBA" id="ARBA00023125"/>
    </source>
</evidence>
<sequence length="303" mass="33863">MFRFTPRQLEIFLAVGRAQSFRQASENLRISQAAVSEQMRALEQQVGATLFHRRAGRSMSLTPEGERFREGVMAFAQKGHELGRLFRGAAPQKVRIFIGTFLLNEYVRPALPRFLMENSDIALDFVHNESGADVDDQVARGMLDCAIFSRPQSDPPGAFEPIFAEPAFVFATRELRDRAQAQGLQSLPFISWNIPPLRSCDQLRMLASVGIMQPTLHSEVQHHEVAVELATQGAGAVIMLHSTVQRLDCGHRLVPIVKVGTWERRLFLSQSLDQGMRDRLALFFREIVGNGEPRRGGGRPGSA</sequence>
<dbReference type="KEGG" id="sinb:SIDU_08230"/>